<dbReference type="Gene3D" id="3.30.40.10">
    <property type="entry name" value="Zinc/RING finger domain, C3HC4 (zinc finger)"/>
    <property type="match status" value="1"/>
</dbReference>
<reference evidence="4" key="1">
    <citation type="submission" date="2018-10" db="EMBL/GenBank/DDBJ databases">
        <title>Hidden diversity of soil giant viruses.</title>
        <authorList>
            <person name="Schulz F."/>
            <person name="Alteio L."/>
            <person name="Goudeau D."/>
            <person name="Ryan E.M."/>
            <person name="Malmstrom R.R."/>
            <person name="Blanchard J."/>
            <person name="Woyke T."/>
        </authorList>
    </citation>
    <scope>NUCLEOTIDE SEQUENCE</scope>
    <source>
        <strain evidence="4">TEV1</strain>
    </source>
</reference>
<proteinExistence type="predicted"/>
<dbReference type="PROSITE" id="PS50089">
    <property type="entry name" value="ZF_RING_2"/>
    <property type="match status" value="1"/>
</dbReference>
<dbReference type="InterPro" id="IPR013083">
    <property type="entry name" value="Znf_RING/FYVE/PHD"/>
</dbReference>
<evidence type="ECO:0000259" key="3">
    <source>
        <dbReference type="PROSITE" id="PS50089"/>
    </source>
</evidence>
<keyword evidence="1" id="KW-0863">Zinc-finger</keyword>
<keyword evidence="1" id="KW-0862">Zinc</keyword>
<dbReference type="SUPFAM" id="SSF57850">
    <property type="entry name" value="RING/U-box"/>
    <property type="match status" value="1"/>
</dbReference>
<accession>A0A3G4ZRV5</accession>
<gene>
    <name evidence="4" type="ORF">Terrestrivirus4_197</name>
</gene>
<keyword evidence="1" id="KW-0479">Metal-binding</keyword>
<feature type="region of interest" description="Disordered" evidence="2">
    <location>
        <begin position="1"/>
        <end position="34"/>
    </location>
</feature>
<dbReference type="EMBL" id="MK071982">
    <property type="protein sequence ID" value="AYV76149.1"/>
    <property type="molecule type" value="Genomic_DNA"/>
</dbReference>
<sequence>MSYNEHDYDDYDDYSDHGNDSNDESDKLDNNDPANIEHYYGNKKSEYEYVIDENVYGCDICFEEEIQTIKTECGCSAKYCKGCINKMENKCCVCKNYLLKVHVPNNNGFGNFNAHGGHGGIGGGLMQLIAYGAMDVYLTGNPNISFWKISKNN</sequence>
<name>A0A3G4ZRV5_9VIRU</name>
<evidence type="ECO:0000256" key="2">
    <source>
        <dbReference type="SAM" id="MobiDB-lite"/>
    </source>
</evidence>
<feature type="compositionally biased region" description="Basic and acidic residues" evidence="2">
    <location>
        <begin position="14"/>
        <end position="30"/>
    </location>
</feature>
<dbReference type="GO" id="GO:0008270">
    <property type="term" value="F:zinc ion binding"/>
    <property type="evidence" value="ECO:0007669"/>
    <property type="project" value="UniProtKB-KW"/>
</dbReference>
<protein>
    <recommendedName>
        <fullName evidence="3">RING-type domain-containing protein</fullName>
    </recommendedName>
</protein>
<feature type="domain" description="RING-type" evidence="3">
    <location>
        <begin position="58"/>
        <end position="95"/>
    </location>
</feature>
<organism evidence="4">
    <name type="scientific">Terrestrivirus sp</name>
    <dbReference type="NCBI Taxonomy" id="2487775"/>
    <lineage>
        <taxon>Viruses</taxon>
        <taxon>Varidnaviria</taxon>
        <taxon>Bamfordvirae</taxon>
        <taxon>Nucleocytoviricota</taxon>
        <taxon>Megaviricetes</taxon>
        <taxon>Imitervirales</taxon>
        <taxon>Mimiviridae</taxon>
        <taxon>Klosneuvirinae</taxon>
    </lineage>
</organism>
<evidence type="ECO:0000313" key="4">
    <source>
        <dbReference type="EMBL" id="AYV76149.1"/>
    </source>
</evidence>
<dbReference type="InterPro" id="IPR001841">
    <property type="entry name" value="Znf_RING"/>
</dbReference>
<evidence type="ECO:0000256" key="1">
    <source>
        <dbReference type="PROSITE-ProRule" id="PRU00175"/>
    </source>
</evidence>